<keyword evidence="1" id="KW-0677">Repeat</keyword>
<protein>
    <submittedName>
        <fullName evidence="4">Tetratricopeptide repeat protein</fullName>
    </submittedName>
</protein>
<dbReference type="SUPFAM" id="SSF48452">
    <property type="entry name" value="TPR-like"/>
    <property type="match status" value="1"/>
</dbReference>
<proteinExistence type="predicted"/>
<feature type="region of interest" description="Disordered" evidence="3">
    <location>
        <begin position="389"/>
        <end position="418"/>
    </location>
</feature>
<comment type="caution">
    <text evidence="4">The sequence shown here is derived from an EMBL/GenBank/DDBJ whole genome shotgun (WGS) entry which is preliminary data.</text>
</comment>
<dbReference type="PANTHER" id="PTHR45641">
    <property type="entry name" value="TETRATRICOPEPTIDE REPEAT PROTEIN (AFU_ORTHOLOGUE AFUA_6G03870)"/>
    <property type="match status" value="1"/>
</dbReference>
<dbReference type="InterPro" id="IPR011990">
    <property type="entry name" value="TPR-like_helical_dom_sf"/>
</dbReference>
<reference evidence="4" key="1">
    <citation type="submission" date="2019-11" db="EMBL/GenBank/DDBJ databases">
        <title>Genomic insights into an expanded diversity of filamentous marine cyanobacteria reveals the extraordinary biosynthetic potential of Moorea and Okeania.</title>
        <authorList>
            <person name="Ferreira Leao T."/>
            <person name="Wang M."/>
            <person name="Moss N."/>
            <person name="Da Silva R."/>
            <person name="Sanders J."/>
            <person name="Nurk S."/>
            <person name="Gurevich A."/>
            <person name="Humphrey G."/>
            <person name="Reher R."/>
            <person name="Zhu Q."/>
            <person name="Belda-Ferre P."/>
            <person name="Glukhov E."/>
            <person name="Rex R."/>
            <person name="Dorrestein P.C."/>
            <person name="Knight R."/>
            <person name="Pevzner P."/>
            <person name="Gerwick W.H."/>
            <person name="Gerwick L."/>
        </authorList>
    </citation>
    <scope>NUCLEOTIDE SEQUENCE</scope>
    <source>
        <strain evidence="4">SIO1C4</strain>
    </source>
</reference>
<feature type="compositionally biased region" description="Basic and acidic residues" evidence="3">
    <location>
        <begin position="312"/>
        <end position="321"/>
    </location>
</feature>
<sequence>MTVTDTASDEVSSWNRQTYQRLKLALCLGLRRQLFVAVCDDLSLRNRLAGKLQTQLARTSVSQTSQYQGYPQLVSLSLNLNNPNPLAEIAQWLAQHRQSAGNYSTPAFQILGIEGLTRQSPRLQRLFLRHLQTTPRYLPRLESTLLLWLPRPWFHTIVQSVPEFWQWHTGVFEFEGEPTPLPPVGAYKPETSLSSMTSEQETPSFKEDLRQLLVNDLAQEQEQLPLREITWEKPDASENGEQHLPEIGTNRASRENDALSLAADANGKENQTGLMNSSKIKGTAAETEATAVLTSKLEDTEARFADANSESDLVKSDHSISNEKSQIASSQLGEFPSVVEEELKATENREDEEDNYSHQTPLNQSEAIEASVDTEDGESSLGLTETADEYDLQASELSGTDASEVRLESEQEPPSEEFAEPAEAFLALGNYYRHLIEHGDASEENLETALRAYEQALPWLEDNSPQVSEVLNDIGNFYWMLSRYQTTAAEIVSYLQQAIQAYQLALTKLNVAETPQTYAMIENNLGAVYGDLAHHQDQVENLEFSIRAYEEALRYRLPENDPIKYASTQNNLGTAYWNLAQHYDPIQNLRAATAAYNEALSHYDPEAEPLNWAMIQNNLGTAYWNLAQYEKPEAWLKLALFAYQDALKYRTLEATAAAHAATQNNLGTAYWHLADRCQENPGARAEYLQKCIEAYEQALEAAGCQPFAHQPQPTQRNSIAVNFDVFATYNNLGLAHYQLATELQSLLEEKFKSIHLEAALHQHVQVCIGTSAQSDSYQIASNYIIKTIRALYSESGISGQNLALSKIPGHLLPEILPRL</sequence>
<feature type="compositionally biased region" description="Basic and acidic residues" evidence="3">
    <location>
        <begin position="229"/>
        <end position="244"/>
    </location>
</feature>
<accession>A0A6B3NKV2</accession>
<feature type="compositionally biased region" description="Polar residues" evidence="3">
    <location>
        <begin position="322"/>
        <end position="332"/>
    </location>
</feature>
<dbReference type="Gene3D" id="1.25.40.10">
    <property type="entry name" value="Tetratricopeptide repeat domain"/>
    <property type="match status" value="2"/>
</dbReference>
<evidence type="ECO:0000256" key="3">
    <source>
        <dbReference type="SAM" id="MobiDB-lite"/>
    </source>
</evidence>
<feature type="compositionally biased region" description="Polar residues" evidence="3">
    <location>
        <begin position="268"/>
        <end position="280"/>
    </location>
</feature>
<evidence type="ECO:0000256" key="2">
    <source>
        <dbReference type="ARBA" id="ARBA00022803"/>
    </source>
</evidence>
<dbReference type="EMBL" id="JAAHFQ010000849">
    <property type="protein sequence ID" value="NER31535.1"/>
    <property type="molecule type" value="Genomic_DNA"/>
</dbReference>
<keyword evidence="2" id="KW-0802">TPR repeat</keyword>
<feature type="region of interest" description="Disordered" evidence="3">
    <location>
        <begin position="225"/>
        <end position="284"/>
    </location>
</feature>
<feature type="compositionally biased region" description="Polar residues" evidence="3">
    <location>
        <begin position="191"/>
        <end position="203"/>
    </location>
</feature>
<evidence type="ECO:0000313" key="4">
    <source>
        <dbReference type="EMBL" id="NER31535.1"/>
    </source>
</evidence>
<organism evidence="4">
    <name type="scientific">Symploca sp. SIO1C4</name>
    <dbReference type="NCBI Taxonomy" id="2607765"/>
    <lineage>
        <taxon>Bacteria</taxon>
        <taxon>Bacillati</taxon>
        <taxon>Cyanobacteriota</taxon>
        <taxon>Cyanophyceae</taxon>
        <taxon>Coleofasciculales</taxon>
        <taxon>Coleofasciculaceae</taxon>
        <taxon>Symploca</taxon>
    </lineage>
</organism>
<name>A0A6B3NKV2_9CYAN</name>
<feature type="region of interest" description="Disordered" evidence="3">
    <location>
        <begin position="186"/>
        <end position="205"/>
    </location>
</feature>
<evidence type="ECO:0000256" key="1">
    <source>
        <dbReference type="ARBA" id="ARBA00022737"/>
    </source>
</evidence>
<feature type="region of interest" description="Disordered" evidence="3">
    <location>
        <begin position="308"/>
        <end position="364"/>
    </location>
</feature>
<gene>
    <name evidence="4" type="ORF">F6J89_28945</name>
</gene>
<dbReference type="AlphaFoldDB" id="A0A6B3NKV2"/>